<dbReference type="OrthoDB" id="5348404at2759"/>
<dbReference type="Proteomes" id="UP000006310">
    <property type="component" value="Chromosome 3"/>
</dbReference>
<name>J7RI79_HUIN7</name>
<feature type="transmembrane region" description="Helical" evidence="5">
    <location>
        <begin position="16"/>
        <end position="36"/>
    </location>
</feature>
<feature type="transmembrane region" description="Helical" evidence="5">
    <location>
        <begin position="249"/>
        <end position="271"/>
    </location>
</feature>
<dbReference type="AlphaFoldDB" id="J7RI79"/>
<sequence length="428" mass="49752">MDLPHVFTERLLLPFLWQWLCYASFAVSLSLSLYCITQQFLNYRKPNEQRLVIRIQLLVPIFSVTCVIATIHPVWCQLYLDSFREFYEAFVIYTFFSLLTLILGGERRIITELALGRKPVPYVVPWHGPIDLSDPSDFLTVKRGILQYVWFKPFYCLGLLICQVWRFENLQFWLVILYNMSVTWSLYNLALFWTCLYDVLKKYNPWSKFLCVKLIIFASYWQGIILQILNYAGVLDKYSDGTPGELTGYVFQNGLLSVEMVGFAIFHAVAFPWSPYSIQSLPNGARMNLYYALRDCFGGADLLWDFKQTLLVGDEYYNFKNFDPNEPQSLTHSNNSKTTLNRINQGFRFSHGGRESYWMNYGSIDAEANTSLTPAAARIEAEPCEIISSGDGYIPEDKRYPVSWDTMGHRFSRNMNGIRRDIESRLST</sequence>
<keyword evidence="3 5" id="KW-1133">Transmembrane helix</keyword>
<comment type="subcellular location">
    <subcellularLocation>
        <location evidence="1">Membrane</location>
        <topology evidence="1">Multi-pass membrane protein</topology>
    </subcellularLocation>
</comment>
<dbReference type="PANTHER" id="PTHR23423">
    <property type="entry name" value="ORGANIC SOLUTE TRANSPORTER-RELATED"/>
    <property type="match status" value="1"/>
</dbReference>
<proteinExistence type="predicted"/>
<dbReference type="eggNOG" id="KOG2641">
    <property type="taxonomic scope" value="Eukaryota"/>
</dbReference>
<keyword evidence="7" id="KW-1185">Reference proteome</keyword>
<feature type="transmembrane region" description="Helical" evidence="5">
    <location>
        <begin position="172"/>
        <end position="197"/>
    </location>
</feature>
<keyword evidence="4 5" id="KW-0472">Membrane</keyword>
<dbReference type="KEGG" id="kng:KNAG_0C01300"/>
<gene>
    <name evidence="6" type="primary">KNAG0C01300</name>
    <name evidence="6" type="ordered locus">KNAG_0C01300</name>
</gene>
<evidence type="ECO:0000256" key="2">
    <source>
        <dbReference type="ARBA" id="ARBA00022692"/>
    </source>
</evidence>
<evidence type="ECO:0000313" key="6">
    <source>
        <dbReference type="EMBL" id="CCK69243.1"/>
    </source>
</evidence>
<dbReference type="STRING" id="1071383.J7RI79"/>
<reference evidence="6 7" key="1">
    <citation type="journal article" date="2011" name="Proc. Natl. Acad. Sci. U.S.A.">
        <title>Evolutionary erosion of yeast sex chromosomes by mating-type switching accidents.</title>
        <authorList>
            <person name="Gordon J.L."/>
            <person name="Armisen D."/>
            <person name="Proux-Wera E."/>
            <person name="Oheigeartaigh S.S."/>
            <person name="Byrne K.P."/>
            <person name="Wolfe K.H."/>
        </authorList>
    </citation>
    <scope>NUCLEOTIDE SEQUENCE [LARGE SCALE GENOMIC DNA]</scope>
    <source>
        <strain evidence="7">ATCC MYA-139 / BCRC 22969 / CBS 8797 / CCRC 22969 / KCTC 17520 / NBRC 10181 / NCYC 3082</strain>
    </source>
</reference>
<dbReference type="GeneID" id="34524923"/>
<protein>
    <submittedName>
        <fullName evidence="6">Uncharacterized protein</fullName>
    </submittedName>
</protein>
<feature type="transmembrane region" description="Helical" evidence="5">
    <location>
        <begin position="57"/>
        <end position="80"/>
    </location>
</feature>
<evidence type="ECO:0000256" key="3">
    <source>
        <dbReference type="ARBA" id="ARBA00022989"/>
    </source>
</evidence>
<evidence type="ECO:0000256" key="4">
    <source>
        <dbReference type="ARBA" id="ARBA00023136"/>
    </source>
</evidence>
<feature type="transmembrane region" description="Helical" evidence="5">
    <location>
        <begin position="209"/>
        <end position="229"/>
    </location>
</feature>
<dbReference type="GO" id="GO:0005774">
    <property type="term" value="C:vacuolar membrane"/>
    <property type="evidence" value="ECO:0007669"/>
    <property type="project" value="EnsemblFungi"/>
</dbReference>
<dbReference type="GO" id="GO:0007033">
    <property type="term" value="P:vacuole organization"/>
    <property type="evidence" value="ECO:0007669"/>
    <property type="project" value="EnsemblFungi"/>
</dbReference>
<evidence type="ECO:0000313" key="7">
    <source>
        <dbReference type="Proteomes" id="UP000006310"/>
    </source>
</evidence>
<dbReference type="InterPro" id="IPR005178">
    <property type="entry name" value="Ostalpha/TMEM184C"/>
</dbReference>
<reference evidence="7" key="2">
    <citation type="submission" date="2012-08" db="EMBL/GenBank/DDBJ databases">
        <title>Genome sequence of Kazachstania naganishii.</title>
        <authorList>
            <person name="Gordon J.L."/>
            <person name="Armisen D."/>
            <person name="Proux-Wera E."/>
            <person name="OhEigeartaigh S.S."/>
            <person name="Byrne K.P."/>
            <person name="Wolfe K.H."/>
        </authorList>
    </citation>
    <scope>NUCLEOTIDE SEQUENCE [LARGE SCALE GENOMIC DNA]</scope>
    <source>
        <strain evidence="7">ATCC MYA-139 / BCRC 22969 / CBS 8797 / CCRC 22969 / KCTC 17520 / NBRC 10181 / NCYC 3082</strain>
    </source>
</reference>
<feature type="transmembrane region" description="Helical" evidence="5">
    <location>
        <begin position="86"/>
        <end position="104"/>
    </location>
</feature>
<evidence type="ECO:0000256" key="1">
    <source>
        <dbReference type="ARBA" id="ARBA00004141"/>
    </source>
</evidence>
<dbReference type="SMART" id="SM01417">
    <property type="entry name" value="Solute_trans_a"/>
    <property type="match status" value="1"/>
</dbReference>
<dbReference type="EMBL" id="HE978316">
    <property type="protein sequence ID" value="CCK69243.1"/>
    <property type="molecule type" value="Genomic_DNA"/>
</dbReference>
<dbReference type="HOGENOM" id="CLU_012923_4_0_1"/>
<accession>J7RI79</accession>
<keyword evidence="2 5" id="KW-0812">Transmembrane</keyword>
<evidence type="ECO:0000256" key="5">
    <source>
        <dbReference type="SAM" id="Phobius"/>
    </source>
</evidence>
<dbReference type="Pfam" id="PF03619">
    <property type="entry name" value="Solute_trans_a"/>
    <property type="match status" value="1"/>
</dbReference>
<dbReference type="OMA" id="YNLALFW"/>
<dbReference type="RefSeq" id="XP_022463489.1">
    <property type="nucleotide sequence ID" value="XM_022606833.1"/>
</dbReference>
<feature type="transmembrane region" description="Helical" evidence="5">
    <location>
        <begin position="148"/>
        <end position="166"/>
    </location>
</feature>
<organism evidence="6 7">
    <name type="scientific">Huiozyma naganishii (strain ATCC MYA-139 / BCRC 22969 / CBS 8797 / KCTC 17520 / NBRC 10181 / NCYC 3082 / Yp74L-3)</name>
    <name type="common">Yeast</name>
    <name type="synonym">Kazachstania naganishii</name>
    <dbReference type="NCBI Taxonomy" id="1071383"/>
    <lineage>
        <taxon>Eukaryota</taxon>
        <taxon>Fungi</taxon>
        <taxon>Dikarya</taxon>
        <taxon>Ascomycota</taxon>
        <taxon>Saccharomycotina</taxon>
        <taxon>Saccharomycetes</taxon>
        <taxon>Saccharomycetales</taxon>
        <taxon>Saccharomycetaceae</taxon>
        <taxon>Huiozyma</taxon>
    </lineage>
</organism>
<dbReference type="GO" id="GO:0044395">
    <property type="term" value="P:protein targeting to vacuolar membrane"/>
    <property type="evidence" value="ECO:0007669"/>
    <property type="project" value="EnsemblFungi"/>
</dbReference>